<evidence type="ECO:0000313" key="4">
    <source>
        <dbReference type="Proteomes" id="UP000642748"/>
    </source>
</evidence>
<dbReference type="Proteomes" id="UP000642748">
    <property type="component" value="Unassembled WGS sequence"/>
</dbReference>
<reference evidence="3" key="1">
    <citation type="submission" date="2021-01" db="EMBL/GenBank/DDBJ databases">
        <title>Whole genome shotgun sequence of Rugosimonospora africana NBRC 104875.</title>
        <authorList>
            <person name="Komaki H."/>
            <person name="Tamura T."/>
        </authorList>
    </citation>
    <scope>NUCLEOTIDE SEQUENCE</scope>
    <source>
        <strain evidence="3">NBRC 104875</strain>
    </source>
</reference>
<evidence type="ECO:0000256" key="1">
    <source>
        <dbReference type="SAM" id="MobiDB-lite"/>
    </source>
</evidence>
<organism evidence="3 4">
    <name type="scientific">Rugosimonospora africana</name>
    <dbReference type="NCBI Taxonomy" id="556532"/>
    <lineage>
        <taxon>Bacteria</taxon>
        <taxon>Bacillati</taxon>
        <taxon>Actinomycetota</taxon>
        <taxon>Actinomycetes</taxon>
        <taxon>Micromonosporales</taxon>
        <taxon>Micromonosporaceae</taxon>
        <taxon>Rugosimonospora</taxon>
    </lineage>
</organism>
<dbReference type="AlphaFoldDB" id="A0A8J3VPH4"/>
<feature type="compositionally biased region" description="Pro residues" evidence="1">
    <location>
        <begin position="221"/>
        <end position="239"/>
    </location>
</feature>
<protein>
    <submittedName>
        <fullName evidence="3">Uncharacterized protein</fullName>
    </submittedName>
</protein>
<keyword evidence="4" id="KW-1185">Reference proteome</keyword>
<evidence type="ECO:0000313" key="3">
    <source>
        <dbReference type="EMBL" id="GIH14095.1"/>
    </source>
</evidence>
<feature type="compositionally biased region" description="Polar residues" evidence="1">
    <location>
        <begin position="198"/>
        <end position="208"/>
    </location>
</feature>
<feature type="compositionally biased region" description="Pro residues" evidence="1">
    <location>
        <begin position="46"/>
        <end position="69"/>
    </location>
</feature>
<keyword evidence="2" id="KW-0812">Transmembrane</keyword>
<gene>
    <name evidence="3" type="ORF">Raf01_22670</name>
</gene>
<feature type="compositionally biased region" description="Pro residues" evidence="1">
    <location>
        <begin position="94"/>
        <end position="119"/>
    </location>
</feature>
<keyword evidence="2" id="KW-1133">Transmembrane helix</keyword>
<keyword evidence="2" id="KW-0472">Membrane</keyword>
<sequence length="472" mass="49256">MNFFSHPVGTLRFVNDEARQDSGAETGGQPQSPWSNAVPGQRSPQAPVPPANNPAPENWPPAPESPFAPPSAGSPYPPAPALPVDQQFTAQSQPPQPPHPGDQPFPPPGTDSPFAPVPPGVGQYPQQPGPSWPPAGADPETHTWTVPAGPVSGGPQSGQGDQPFASGPVSAPPQGADEPFATTPYPSWPPAGDPSATPPWTSSFQTGPVSAPPQGGEQPFAPGPVSVPPQPQPQPPHTPDQPFQTWADPRSTAGPARIVPSPPRPNRSRFIIGLAIGLAVAVLVGVGGYFFGAQGGKPDATPSAAPSAALNPFEASQMLLNRPKFSGDLVPLAEPWLPYVGGCLTNDDAGGPKLPADASKYVVCRYGGVNVQFAQFKSRDELNTERTYREQLNLTTGSLAPGQQPPAPTNGGVSGAKGNYVEYALKTGDGRALCGIWWDRDGSSAALLMEAMCKEDLGNSWAPLRDLWQRYS</sequence>
<comment type="caution">
    <text evidence="3">The sequence shown here is derived from an EMBL/GenBank/DDBJ whole genome shotgun (WGS) entry which is preliminary data.</text>
</comment>
<feature type="transmembrane region" description="Helical" evidence="2">
    <location>
        <begin position="270"/>
        <end position="291"/>
    </location>
</feature>
<name>A0A8J3VPH4_9ACTN</name>
<dbReference type="EMBL" id="BONZ01000021">
    <property type="protein sequence ID" value="GIH14095.1"/>
    <property type="molecule type" value="Genomic_DNA"/>
</dbReference>
<feature type="region of interest" description="Disordered" evidence="1">
    <location>
        <begin position="1"/>
        <end position="264"/>
    </location>
</feature>
<evidence type="ECO:0000256" key="2">
    <source>
        <dbReference type="SAM" id="Phobius"/>
    </source>
</evidence>
<proteinExistence type="predicted"/>
<accession>A0A8J3VPH4</accession>